<reference evidence="1 2" key="1">
    <citation type="submission" date="2020-10" db="EMBL/GenBank/DDBJ databases">
        <title>Sequencing the genomes of 1000 actinobacteria strains.</title>
        <authorList>
            <person name="Klenk H.-P."/>
        </authorList>
    </citation>
    <scope>NUCLEOTIDE SEQUENCE [LARGE SCALE GENOMIC DNA]</scope>
    <source>
        <strain evidence="1 2">DSM 43173</strain>
    </source>
</reference>
<organism evidence="1 2">
    <name type="scientific">Nonomuraea angiospora</name>
    <dbReference type="NCBI Taxonomy" id="46172"/>
    <lineage>
        <taxon>Bacteria</taxon>
        <taxon>Bacillati</taxon>
        <taxon>Actinomycetota</taxon>
        <taxon>Actinomycetes</taxon>
        <taxon>Streptosporangiales</taxon>
        <taxon>Streptosporangiaceae</taxon>
        <taxon>Nonomuraea</taxon>
    </lineage>
</organism>
<evidence type="ECO:0000313" key="1">
    <source>
        <dbReference type="EMBL" id="MBE1586545.1"/>
    </source>
</evidence>
<evidence type="ECO:0000313" key="2">
    <source>
        <dbReference type="Proteomes" id="UP000633509"/>
    </source>
</evidence>
<gene>
    <name evidence="1" type="ORF">H4W80_004803</name>
</gene>
<accession>A0ABR9M1Q5</accession>
<protein>
    <submittedName>
        <fullName evidence="1">Uncharacterized protein</fullName>
    </submittedName>
</protein>
<sequence>MGYPLTVKRTVTNANGTVTTTLPAGRDCP</sequence>
<keyword evidence="2" id="KW-1185">Reference proteome</keyword>
<comment type="caution">
    <text evidence="1">The sequence shown here is derived from an EMBL/GenBank/DDBJ whole genome shotgun (WGS) entry which is preliminary data.</text>
</comment>
<dbReference type="EMBL" id="JADBEK010000001">
    <property type="protein sequence ID" value="MBE1586545.1"/>
    <property type="molecule type" value="Genomic_DNA"/>
</dbReference>
<name>A0ABR9M1Q5_9ACTN</name>
<proteinExistence type="predicted"/>
<dbReference type="Proteomes" id="UP000633509">
    <property type="component" value="Unassembled WGS sequence"/>
</dbReference>